<dbReference type="GO" id="GO:0006633">
    <property type="term" value="P:fatty acid biosynthetic process"/>
    <property type="evidence" value="ECO:0007669"/>
    <property type="project" value="UniProtKB-KW"/>
</dbReference>
<dbReference type="OrthoDB" id="194358at2759"/>
<feature type="region of interest" description="Disordered" evidence="9">
    <location>
        <begin position="580"/>
        <end position="695"/>
    </location>
</feature>
<dbReference type="PROSITE" id="PS50297">
    <property type="entry name" value="ANK_REP_REGION"/>
    <property type="match status" value="3"/>
</dbReference>
<feature type="compositionally biased region" description="Low complexity" evidence="9">
    <location>
        <begin position="292"/>
        <end position="312"/>
    </location>
</feature>
<dbReference type="Proteomes" id="UP000693981">
    <property type="component" value="Unassembled WGS sequence"/>
</dbReference>
<dbReference type="Pfam" id="PF12796">
    <property type="entry name" value="Ank_2"/>
    <property type="match status" value="2"/>
</dbReference>
<dbReference type="Pfam" id="PF13561">
    <property type="entry name" value="adh_short_C2"/>
    <property type="match status" value="1"/>
</dbReference>
<feature type="region of interest" description="Disordered" evidence="9">
    <location>
        <begin position="185"/>
        <end position="216"/>
    </location>
</feature>
<keyword evidence="4" id="KW-0560">Oxidoreductase</keyword>
<protein>
    <submittedName>
        <fullName evidence="10">Uncharacterized protein</fullName>
    </submittedName>
</protein>
<feature type="repeat" description="ANK" evidence="7">
    <location>
        <begin position="505"/>
        <end position="537"/>
    </location>
</feature>
<evidence type="ECO:0000256" key="8">
    <source>
        <dbReference type="SAM" id="Coils"/>
    </source>
</evidence>
<feature type="compositionally biased region" description="Polar residues" evidence="9">
    <location>
        <begin position="30"/>
        <end position="44"/>
    </location>
</feature>
<feature type="region of interest" description="Disordered" evidence="9">
    <location>
        <begin position="292"/>
        <end position="324"/>
    </location>
</feature>
<feature type="coiled-coil region" evidence="8">
    <location>
        <begin position="424"/>
        <end position="451"/>
    </location>
</feature>
<dbReference type="GO" id="GO:0004318">
    <property type="term" value="F:enoyl-[acyl-carrier-protein] reductase (NADH) activity"/>
    <property type="evidence" value="ECO:0007669"/>
    <property type="project" value="InterPro"/>
</dbReference>
<name>A0A8T1W293_9STRA</name>
<comment type="pathway">
    <text evidence="1">Lipid metabolism.</text>
</comment>
<dbReference type="InterPro" id="IPR014358">
    <property type="entry name" value="Enoyl-ACP_Rdtase_NADH"/>
</dbReference>
<feature type="compositionally biased region" description="Basic and acidic residues" evidence="9">
    <location>
        <begin position="635"/>
        <end position="647"/>
    </location>
</feature>
<evidence type="ECO:0000256" key="7">
    <source>
        <dbReference type="PROSITE-ProRule" id="PRU00023"/>
    </source>
</evidence>
<feature type="region of interest" description="Disordered" evidence="9">
    <location>
        <begin position="1"/>
        <end position="142"/>
    </location>
</feature>
<evidence type="ECO:0000256" key="1">
    <source>
        <dbReference type="ARBA" id="ARBA00005189"/>
    </source>
</evidence>
<evidence type="ECO:0000256" key="6">
    <source>
        <dbReference type="ARBA" id="ARBA00023160"/>
    </source>
</evidence>
<organism evidence="10 11">
    <name type="scientific">Phytophthora boehmeriae</name>
    <dbReference type="NCBI Taxonomy" id="109152"/>
    <lineage>
        <taxon>Eukaryota</taxon>
        <taxon>Sar</taxon>
        <taxon>Stramenopiles</taxon>
        <taxon>Oomycota</taxon>
        <taxon>Peronosporomycetes</taxon>
        <taxon>Peronosporales</taxon>
        <taxon>Peronosporaceae</taxon>
        <taxon>Phytophthora</taxon>
    </lineage>
</organism>
<evidence type="ECO:0000256" key="9">
    <source>
        <dbReference type="SAM" id="MobiDB-lite"/>
    </source>
</evidence>
<feature type="repeat" description="ANK" evidence="7">
    <location>
        <begin position="472"/>
        <end position="504"/>
    </location>
</feature>
<dbReference type="PANTHER" id="PTHR43159:SF2">
    <property type="entry name" value="ENOYL-[ACYL-CARRIER-PROTEIN] REDUCTASE [NADH], CHLOROPLASTIC"/>
    <property type="match status" value="1"/>
</dbReference>
<feature type="compositionally biased region" description="Acidic residues" evidence="9">
    <location>
        <begin position="659"/>
        <end position="673"/>
    </location>
</feature>
<feature type="compositionally biased region" description="Basic and acidic residues" evidence="9">
    <location>
        <begin position="675"/>
        <end position="688"/>
    </location>
</feature>
<evidence type="ECO:0000256" key="3">
    <source>
        <dbReference type="ARBA" id="ARBA00022832"/>
    </source>
</evidence>
<feature type="compositionally biased region" description="Low complexity" evidence="9">
    <location>
        <begin position="605"/>
        <end position="616"/>
    </location>
</feature>
<feature type="region of interest" description="Disordered" evidence="9">
    <location>
        <begin position="730"/>
        <end position="749"/>
    </location>
</feature>
<keyword evidence="7" id="KW-0040">ANK repeat</keyword>
<keyword evidence="6" id="KW-0275">Fatty acid biosynthesis</keyword>
<comment type="caution">
    <text evidence="10">The sequence shown here is derived from an EMBL/GenBank/DDBJ whole genome shotgun (WGS) entry which is preliminary data.</text>
</comment>
<dbReference type="EMBL" id="JAGDFL010000522">
    <property type="protein sequence ID" value="KAG7386179.1"/>
    <property type="molecule type" value="Genomic_DNA"/>
</dbReference>
<keyword evidence="11" id="KW-1185">Reference proteome</keyword>
<proteinExistence type="predicted"/>
<feature type="compositionally biased region" description="Basic and acidic residues" evidence="9">
    <location>
        <begin position="185"/>
        <end position="194"/>
    </location>
</feature>
<evidence type="ECO:0000256" key="5">
    <source>
        <dbReference type="ARBA" id="ARBA00023098"/>
    </source>
</evidence>
<evidence type="ECO:0000313" key="10">
    <source>
        <dbReference type="EMBL" id="KAG7386179.1"/>
    </source>
</evidence>
<dbReference type="AlphaFoldDB" id="A0A8T1W293"/>
<evidence type="ECO:0000256" key="4">
    <source>
        <dbReference type="ARBA" id="ARBA00023002"/>
    </source>
</evidence>
<feature type="repeat" description="ANK" evidence="7">
    <location>
        <begin position="236"/>
        <end position="268"/>
    </location>
</feature>
<evidence type="ECO:0000313" key="11">
    <source>
        <dbReference type="Proteomes" id="UP000693981"/>
    </source>
</evidence>
<sequence>MADGVSAPSEQEQKSQETTTGATVTREETAPSQETSGQEWTSSRRTGRRAQPGINRHPEAVEELRVDTGVRAVSERARESNGEKLRAEDENEGREEDQETLRDASLTAESKQKKQVEEPVIPVTVLPSMQAQTKHSGRVGDGGNKRLVLTEYVAGRDEGEDTEDDIALLEYLSGTESDYYEMDRASRKGEDGDNKTPIMALSPRSEDESLGTPESPGGLLSVEEHGGFGLSPKNNESETALHIAAKHGYLGVVRSLLAYGASTKDEDAQGRTPLILSILENHVECVQLLQSVESTTNPTSSSTATPPYRTSPNTPESRPGSGGERDALAILHSYLFQLLASHTAAEAQTVYQLVEDVRGQISALSSSVQASSDREARCQAQIDEMSSKLAATTEEVKKEKGLHSDTQNRLGVREIELEANRVSHRALTSRCELLESIARNAQEKLGRERSEHARDEEAMQEKLPDLEARDETGNTPLLAACLQGNFDCARFLLQSAVSLRAVNENGDSALHLAAWDGSIDCVMILLEYGIDPMTNNRFGLTALGNMKTRSPMRHKFDDLPEDHPMRRTLVVLEEAELQNRQTIQEQSGNDQATIEHKTQLARQESSSSASSSRKASWTQWLLGFRGPSANGSGTRKPESEEQRKSESNDASTSATTATEENEVDSEDADDLASYEESRLAMDEKKYERLTPPPEVEEALRRAKAYLLGGENEPNSPAAAPTHPLTRQDLAKHTRNAKSPPPPAPSTVVPNYNVMGPAKAALEATARQLAFELGPEGIRVNCLSPGPMNTVSARGIPGISKMRKYAQDHAPLRQNSSSGDVGSLAAFLASDLSKSITGQTIYVDGGLSAMAPYARDD</sequence>
<feature type="compositionally biased region" description="Basic and acidic residues" evidence="9">
    <location>
        <begin position="56"/>
        <end position="88"/>
    </location>
</feature>
<keyword evidence="3" id="KW-0276">Fatty acid metabolism</keyword>
<dbReference type="SMART" id="SM00248">
    <property type="entry name" value="ANK"/>
    <property type="match status" value="4"/>
</dbReference>
<feature type="compositionally biased region" description="Low complexity" evidence="9">
    <location>
        <begin position="648"/>
        <end position="658"/>
    </location>
</feature>
<gene>
    <name evidence="10" type="ORF">PHYBOEH_008763</name>
</gene>
<keyword evidence="5" id="KW-0443">Lipid metabolism</keyword>
<evidence type="ECO:0000256" key="2">
    <source>
        <dbReference type="ARBA" id="ARBA00022516"/>
    </source>
</evidence>
<dbReference type="InterPro" id="IPR002347">
    <property type="entry name" value="SDR_fam"/>
</dbReference>
<accession>A0A8T1W293</accession>
<keyword evidence="2" id="KW-0444">Lipid biosynthesis</keyword>
<feature type="compositionally biased region" description="Polar residues" evidence="9">
    <location>
        <begin position="580"/>
        <end position="592"/>
    </location>
</feature>
<dbReference type="PROSITE" id="PS50088">
    <property type="entry name" value="ANK_REPEAT"/>
    <property type="match status" value="3"/>
</dbReference>
<dbReference type="PANTHER" id="PTHR43159">
    <property type="entry name" value="ENOYL-[ACYL-CARRIER-PROTEIN] REDUCTASE"/>
    <property type="match status" value="1"/>
</dbReference>
<feature type="compositionally biased region" description="Acidic residues" evidence="9">
    <location>
        <begin position="89"/>
        <end position="98"/>
    </location>
</feature>
<keyword evidence="8" id="KW-0175">Coiled coil</keyword>
<reference evidence="10" key="1">
    <citation type="submission" date="2021-02" db="EMBL/GenBank/DDBJ databases">
        <authorList>
            <person name="Palmer J.M."/>
        </authorList>
    </citation>
    <scope>NUCLEOTIDE SEQUENCE</scope>
    <source>
        <strain evidence="10">SCRP23</strain>
    </source>
</reference>
<dbReference type="InterPro" id="IPR002110">
    <property type="entry name" value="Ankyrin_rpt"/>
</dbReference>